<gene>
    <name evidence="5" type="ORF">FSP39_021564</name>
</gene>
<dbReference type="Pfam" id="PF00135">
    <property type="entry name" value="COesterase"/>
    <property type="match status" value="1"/>
</dbReference>
<evidence type="ECO:0000256" key="2">
    <source>
        <dbReference type="ARBA" id="ARBA00022801"/>
    </source>
</evidence>
<comment type="caution">
    <text evidence="5">The sequence shown here is derived from an EMBL/GenBank/DDBJ whole genome shotgun (WGS) entry which is preliminary data.</text>
</comment>
<dbReference type="InterPro" id="IPR051093">
    <property type="entry name" value="Neuroligin/BSAL"/>
</dbReference>
<keyword evidence="6" id="KW-1185">Reference proteome</keyword>
<dbReference type="PROSITE" id="PS00122">
    <property type="entry name" value="CARBOXYLESTERASE_B_1"/>
    <property type="match status" value="1"/>
</dbReference>
<dbReference type="EC" id="3.1.1.-" evidence="3"/>
<dbReference type="InterPro" id="IPR029058">
    <property type="entry name" value="AB_hydrolase_fold"/>
</dbReference>
<evidence type="ECO:0000259" key="4">
    <source>
        <dbReference type="Pfam" id="PF00135"/>
    </source>
</evidence>
<evidence type="ECO:0000256" key="1">
    <source>
        <dbReference type="ARBA" id="ARBA00005964"/>
    </source>
</evidence>
<comment type="similarity">
    <text evidence="1 3">Belongs to the type-B carboxylesterase/lipase family.</text>
</comment>
<keyword evidence="2 3" id="KW-0378">Hydrolase</keyword>
<name>A0AA88XP97_PINIB</name>
<proteinExistence type="inferred from homology"/>
<evidence type="ECO:0000256" key="3">
    <source>
        <dbReference type="RuleBase" id="RU361235"/>
    </source>
</evidence>
<evidence type="ECO:0000313" key="6">
    <source>
        <dbReference type="Proteomes" id="UP001186944"/>
    </source>
</evidence>
<organism evidence="5 6">
    <name type="scientific">Pinctada imbricata</name>
    <name type="common">Atlantic pearl-oyster</name>
    <name type="synonym">Pinctada martensii</name>
    <dbReference type="NCBI Taxonomy" id="66713"/>
    <lineage>
        <taxon>Eukaryota</taxon>
        <taxon>Metazoa</taxon>
        <taxon>Spiralia</taxon>
        <taxon>Lophotrochozoa</taxon>
        <taxon>Mollusca</taxon>
        <taxon>Bivalvia</taxon>
        <taxon>Autobranchia</taxon>
        <taxon>Pteriomorphia</taxon>
        <taxon>Pterioida</taxon>
        <taxon>Pterioidea</taxon>
        <taxon>Pteriidae</taxon>
        <taxon>Pinctada</taxon>
    </lineage>
</organism>
<evidence type="ECO:0000313" key="5">
    <source>
        <dbReference type="EMBL" id="KAK3084930.1"/>
    </source>
</evidence>
<dbReference type="InterPro" id="IPR002018">
    <property type="entry name" value="CarbesteraseB"/>
</dbReference>
<dbReference type="SUPFAM" id="SSF53474">
    <property type="entry name" value="alpha/beta-Hydrolases"/>
    <property type="match status" value="1"/>
</dbReference>
<feature type="chain" id="PRO_5041515036" description="Carboxylic ester hydrolase" evidence="3">
    <location>
        <begin position="17"/>
        <end position="512"/>
    </location>
</feature>
<accession>A0AA88XP97</accession>
<dbReference type="EMBL" id="VSWD01000013">
    <property type="protein sequence ID" value="KAK3084930.1"/>
    <property type="molecule type" value="Genomic_DNA"/>
</dbReference>
<dbReference type="Gene3D" id="3.40.50.1820">
    <property type="entry name" value="alpha/beta hydrolase"/>
    <property type="match status" value="1"/>
</dbReference>
<feature type="domain" description="Carboxylesterase type B" evidence="4">
    <location>
        <begin position="20"/>
        <end position="512"/>
    </location>
</feature>
<dbReference type="GO" id="GO:0016787">
    <property type="term" value="F:hydrolase activity"/>
    <property type="evidence" value="ECO:0007669"/>
    <property type="project" value="UniProtKB-KW"/>
</dbReference>
<dbReference type="InterPro" id="IPR019826">
    <property type="entry name" value="Carboxylesterase_B_AS"/>
</dbReference>
<dbReference type="AlphaFoldDB" id="A0AA88XP97"/>
<dbReference type="PANTHER" id="PTHR43903">
    <property type="entry name" value="NEUROLIGIN"/>
    <property type="match status" value="1"/>
</dbReference>
<sequence length="512" mass="56425">MAGLFLLILRTGYLYADSNSPIVDTPSGKVKGIRVDVDGLAGAKTVQFRGIPFAKPPVGDLRFEKPQPVRPWNETKDASVFGPSCVQPFDKLLPYKNLFPNLKISEDCLVLNIYAPNDVDNQRNKTVMVWIHGGGYVIGQGMFYDPSYMAVKGDVIVVTINYRLGVFGFATLKNEILKGNYGLWDQIEALKWIKQNIYAFGGDTNSITIFGESAGGFSVSLLALIPSNKGLFHRVIAQSGVASSIFATAFTEPNYTLSIGKQVGCNDKDPKAFVNCLKGMSADLLPNVTKAFDNVIPDVIHILGTSAPVVDNEVLTDLPENLLKNTKSDACQFFKSLDIMFGNVKTEGSLILGVFTPVVQNMFNFNGSIGLPYDVFCDNIVKTLVNDYFSGISAVKDAICTEYGVRYDQGMQGMGAVDMFTDLFFMSVGVSTLRNHALSNPNVKRYQYIFTKEDKITSTRPSWFHGASHGNELPYLFDLRRLPALLNVSLTSYDLILSDKMIAYWTNFAKTG</sequence>
<keyword evidence="3" id="KW-0732">Signal</keyword>
<reference evidence="5" key="1">
    <citation type="submission" date="2019-08" db="EMBL/GenBank/DDBJ databases">
        <title>The improved chromosome-level genome for the pearl oyster Pinctada fucata martensii using PacBio sequencing and Hi-C.</title>
        <authorList>
            <person name="Zheng Z."/>
        </authorList>
    </citation>
    <scope>NUCLEOTIDE SEQUENCE</scope>
    <source>
        <strain evidence="5">ZZ-2019</strain>
        <tissue evidence="5">Adductor muscle</tissue>
    </source>
</reference>
<feature type="signal peptide" evidence="3">
    <location>
        <begin position="1"/>
        <end position="16"/>
    </location>
</feature>
<dbReference type="Proteomes" id="UP001186944">
    <property type="component" value="Unassembled WGS sequence"/>
</dbReference>
<protein>
    <recommendedName>
        <fullName evidence="3">Carboxylic ester hydrolase</fullName>
        <ecNumber evidence="3">3.1.1.-</ecNumber>
    </recommendedName>
</protein>